<dbReference type="Pfam" id="PF26379">
    <property type="entry name" value="FimL_2nd"/>
    <property type="match status" value="1"/>
</dbReference>
<protein>
    <submittedName>
        <fullName evidence="4">Pilus assembly protein</fullName>
    </submittedName>
</protein>
<evidence type="ECO:0000259" key="3">
    <source>
        <dbReference type="PROSITE" id="PS50894"/>
    </source>
</evidence>
<dbReference type="InterPro" id="IPR036641">
    <property type="entry name" value="HPT_dom_sf"/>
</dbReference>
<comment type="caution">
    <text evidence="4">The sequence shown here is derived from an EMBL/GenBank/DDBJ whole genome shotgun (WGS) entry which is preliminary data.</text>
</comment>
<dbReference type="InterPro" id="IPR008207">
    <property type="entry name" value="Sig_transdc_His_kin_Hpt_dom"/>
</dbReference>
<name>A0ABT8TJ25_9GAMM</name>
<dbReference type="PROSITE" id="PS50894">
    <property type="entry name" value="HPT"/>
    <property type="match status" value="1"/>
</dbReference>
<dbReference type="RefSeq" id="WP_302712520.1">
    <property type="nucleotide sequence ID" value="NZ_JAULRT010000052.1"/>
</dbReference>
<evidence type="ECO:0000313" key="4">
    <source>
        <dbReference type="EMBL" id="MDO3382332.1"/>
    </source>
</evidence>
<accession>A0ABT8TJ25</accession>
<comment type="caution">
    <text evidence="2">Lacks conserved residue(s) required for the propagation of feature annotation.</text>
</comment>
<keyword evidence="1" id="KW-0902">Two-component regulatory system</keyword>
<dbReference type="Proteomes" id="UP001168380">
    <property type="component" value="Unassembled WGS sequence"/>
</dbReference>
<feature type="domain" description="HPt" evidence="3">
    <location>
        <begin position="438"/>
        <end position="544"/>
    </location>
</feature>
<dbReference type="EMBL" id="JAULRT010000052">
    <property type="protein sequence ID" value="MDO3382332.1"/>
    <property type="molecule type" value="Genomic_DNA"/>
</dbReference>
<organism evidence="4 5">
    <name type="scientific">Gilvimarinus algae</name>
    <dbReference type="NCBI Taxonomy" id="3058037"/>
    <lineage>
        <taxon>Bacteria</taxon>
        <taxon>Pseudomonadati</taxon>
        <taxon>Pseudomonadota</taxon>
        <taxon>Gammaproteobacteria</taxon>
        <taxon>Cellvibrionales</taxon>
        <taxon>Cellvibrionaceae</taxon>
        <taxon>Gilvimarinus</taxon>
    </lineage>
</organism>
<gene>
    <name evidence="4" type="ORF">QWI16_09105</name>
</gene>
<evidence type="ECO:0000256" key="2">
    <source>
        <dbReference type="PROSITE-ProRule" id="PRU00110"/>
    </source>
</evidence>
<proteinExistence type="predicted"/>
<dbReference type="InterPro" id="IPR058661">
    <property type="entry name" value="FimL_2nd"/>
</dbReference>
<reference evidence="4" key="1">
    <citation type="submission" date="2023-07" db="EMBL/GenBank/DDBJ databases">
        <title>Gilvimarinus algae sp. nov., isolated from the surface of Kelp.</title>
        <authorList>
            <person name="Sun Y.Y."/>
            <person name="Gong Y."/>
            <person name="Du Z.J."/>
        </authorList>
    </citation>
    <scope>NUCLEOTIDE SEQUENCE</scope>
    <source>
        <strain evidence="4">SDUM040014</strain>
    </source>
</reference>
<keyword evidence="5" id="KW-1185">Reference proteome</keyword>
<sequence length="573" mass="62892">MTTDTAERFNPSSLKLVHNELVATIESAASRLEQFAADPNNGELLQLCIDDIKQIRGTLSLLQLRGVDLLAEELVAHITDIPLGDDPATLTKLDRITSVFFILPRYLEYCTQTGRSMAVLLIPHINDLRLARKEPALPMSHYYPLDVTAVNRPAQRQLDFPEDFRNVVRRLRHMYQVAMLNVLQGKQVAPSLGMMARALERLDKISGNRPMGQLWWVAAEVFTSLAKEQLQLSKSRKMLFGAIDRDIKRVQFEGESALERSANPALLKDLVYQVVLARTGSERAGAIIQAYSAPALPYNEVELIREHEYLRGPSATTVTSMTAVLQDELRGTKNILERAAQGGVELLKESPELLDTLKKVADILAVVGLVSPSNSLKEEIAKIASWQNGSVEAQADDLLTVADTMLYIESTVTGLAKMNLSEEKLAKLNALSREEALSSSQVMEAEALVIEEAESGLALIKRALNAYSESNYDIGHIKNVASTLSSVRGGMLVLNLKRAAKVVSACERFVNEALLGGQQLAAVQHLLETFADAVISLEYYLDAIKSDKDADTSVLQVAEESLQALGYPVAGEG</sequence>
<evidence type="ECO:0000256" key="1">
    <source>
        <dbReference type="ARBA" id="ARBA00023012"/>
    </source>
</evidence>
<dbReference type="Gene3D" id="1.20.120.160">
    <property type="entry name" value="HPT domain"/>
    <property type="match status" value="1"/>
</dbReference>
<dbReference type="SUPFAM" id="SSF47226">
    <property type="entry name" value="Histidine-containing phosphotransfer domain, HPT domain"/>
    <property type="match status" value="1"/>
</dbReference>
<evidence type="ECO:0000313" key="5">
    <source>
        <dbReference type="Proteomes" id="UP001168380"/>
    </source>
</evidence>